<sequence>METPILTPISALRSQDKKVGLREPDTSTPVKKKKGWPKGKSRKPVHWKKRPSMSSELPSALSPTPLTEGEQAETSTVSKLVHRPKGQSMENLSDEDNEAVSPTKESKEEDFPQITEVVEDKKEEEAAVGNVQASSPLDSCSSSPMADDQECEVEKEEKANFGEEKQRATETIPEEKLEASLQTQQEDHDADDEDDAHVERTPLEDQQSSEGVTGESSIHKSFLENNLQSSSEEGKSKVGEEQDSEEEENSHNTSVASEHALGSEEEQEEEQNNNQKFIDLKEIEEHPHNELDLETVQAVQSLTQEESNEHDEVYQDCEETLAACQTLQSYTQSDDEPPLSMVEDCQVSEHNSPISSVHSHPSQSVRSVSSPSVPALESSYTQISPDQGSLSAPSMQNMDTSPMMDVPSVSDHSQQVVDSGFSDLGSIESTTENYENPSSYDSTMGGS</sequence>
<feature type="compositionally biased region" description="Polar residues" evidence="1">
    <location>
        <begin position="378"/>
        <end position="400"/>
    </location>
</feature>
<feature type="compositionally biased region" description="Low complexity" evidence="1">
    <location>
        <begin position="405"/>
        <end position="419"/>
    </location>
</feature>
<feature type="region of interest" description="Disordered" evidence="1">
    <location>
        <begin position="1"/>
        <end position="288"/>
    </location>
</feature>
<feature type="compositionally biased region" description="Basic and acidic residues" evidence="1">
    <location>
        <begin position="14"/>
        <end position="25"/>
    </location>
</feature>
<keyword evidence="3" id="KW-1185">Reference proteome</keyword>
<dbReference type="AlphaFoldDB" id="A0AAV7LTJ7"/>
<feature type="compositionally biased region" description="Polar residues" evidence="1">
    <location>
        <begin position="204"/>
        <end position="216"/>
    </location>
</feature>
<comment type="caution">
    <text evidence="2">The sequence shown here is derived from an EMBL/GenBank/DDBJ whole genome shotgun (WGS) entry which is preliminary data.</text>
</comment>
<feature type="compositionally biased region" description="Polar residues" evidence="1">
    <location>
        <begin position="427"/>
        <end position="447"/>
    </location>
</feature>
<evidence type="ECO:0000313" key="2">
    <source>
        <dbReference type="EMBL" id="KAJ1090920.1"/>
    </source>
</evidence>
<protein>
    <submittedName>
        <fullName evidence="2">Uncharacterized protein</fullName>
    </submittedName>
</protein>
<feature type="compositionally biased region" description="Low complexity" evidence="1">
    <location>
        <begin position="352"/>
        <end position="374"/>
    </location>
</feature>
<dbReference type="EMBL" id="JANPWB010000015">
    <property type="protein sequence ID" value="KAJ1090920.1"/>
    <property type="molecule type" value="Genomic_DNA"/>
</dbReference>
<evidence type="ECO:0000256" key="1">
    <source>
        <dbReference type="SAM" id="MobiDB-lite"/>
    </source>
</evidence>
<evidence type="ECO:0000313" key="3">
    <source>
        <dbReference type="Proteomes" id="UP001066276"/>
    </source>
</evidence>
<accession>A0AAV7LTJ7</accession>
<proteinExistence type="predicted"/>
<feature type="compositionally biased region" description="Low complexity" evidence="1">
    <location>
        <begin position="134"/>
        <end position="143"/>
    </location>
</feature>
<feature type="compositionally biased region" description="Basic and acidic residues" evidence="1">
    <location>
        <begin position="278"/>
        <end position="288"/>
    </location>
</feature>
<feature type="region of interest" description="Disordered" evidence="1">
    <location>
        <begin position="328"/>
        <end position="447"/>
    </location>
</feature>
<organism evidence="2 3">
    <name type="scientific">Pleurodeles waltl</name>
    <name type="common">Iberian ribbed newt</name>
    <dbReference type="NCBI Taxonomy" id="8319"/>
    <lineage>
        <taxon>Eukaryota</taxon>
        <taxon>Metazoa</taxon>
        <taxon>Chordata</taxon>
        <taxon>Craniata</taxon>
        <taxon>Vertebrata</taxon>
        <taxon>Euteleostomi</taxon>
        <taxon>Amphibia</taxon>
        <taxon>Batrachia</taxon>
        <taxon>Caudata</taxon>
        <taxon>Salamandroidea</taxon>
        <taxon>Salamandridae</taxon>
        <taxon>Pleurodelinae</taxon>
        <taxon>Pleurodeles</taxon>
    </lineage>
</organism>
<gene>
    <name evidence="2" type="ORF">NDU88_004048</name>
</gene>
<feature type="compositionally biased region" description="Basic and acidic residues" evidence="1">
    <location>
        <begin position="155"/>
        <end position="178"/>
    </location>
</feature>
<name>A0AAV7LTJ7_PLEWA</name>
<feature type="compositionally biased region" description="Basic residues" evidence="1">
    <location>
        <begin position="30"/>
        <end position="51"/>
    </location>
</feature>
<feature type="non-terminal residue" evidence="2">
    <location>
        <position position="447"/>
    </location>
</feature>
<dbReference type="Proteomes" id="UP001066276">
    <property type="component" value="Chromosome 11"/>
</dbReference>
<feature type="compositionally biased region" description="Polar residues" evidence="1">
    <location>
        <begin position="52"/>
        <end position="65"/>
    </location>
</feature>
<reference evidence="2" key="1">
    <citation type="journal article" date="2022" name="bioRxiv">
        <title>Sequencing and chromosome-scale assembly of the giantPleurodeles waltlgenome.</title>
        <authorList>
            <person name="Brown T."/>
            <person name="Elewa A."/>
            <person name="Iarovenko S."/>
            <person name="Subramanian E."/>
            <person name="Araus A.J."/>
            <person name="Petzold A."/>
            <person name="Susuki M."/>
            <person name="Suzuki K.-i.T."/>
            <person name="Hayashi T."/>
            <person name="Toyoda A."/>
            <person name="Oliveira C."/>
            <person name="Osipova E."/>
            <person name="Leigh N.D."/>
            <person name="Simon A."/>
            <person name="Yun M.H."/>
        </authorList>
    </citation>
    <scope>NUCLEOTIDE SEQUENCE</scope>
    <source>
        <strain evidence="2">20211129_DDA</strain>
        <tissue evidence="2">Liver</tissue>
    </source>
</reference>